<dbReference type="PROSITE" id="PS51257">
    <property type="entry name" value="PROKAR_LIPOPROTEIN"/>
    <property type="match status" value="1"/>
</dbReference>
<organism evidence="1 2">
    <name type="scientific">Slackia heliotrinireducens (strain ATCC 29202 / DSM 20476 / NCTC 11029 / RHS 1)</name>
    <name type="common">Peptococcus heliotrinreducens</name>
    <dbReference type="NCBI Taxonomy" id="471855"/>
    <lineage>
        <taxon>Bacteria</taxon>
        <taxon>Bacillati</taxon>
        <taxon>Actinomycetota</taxon>
        <taxon>Coriobacteriia</taxon>
        <taxon>Eggerthellales</taxon>
        <taxon>Eggerthellaceae</taxon>
        <taxon>Slackia</taxon>
    </lineage>
</organism>
<reference evidence="1 2" key="1">
    <citation type="journal article" date="2009" name="Stand. Genomic Sci.">
        <title>Complete genome sequence of Slackia heliotrinireducens type strain (RHS 1).</title>
        <authorList>
            <person name="Pukall R."/>
            <person name="Lapidus A."/>
            <person name="Nolan M."/>
            <person name="Copeland A."/>
            <person name="Glavina Del Rio T."/>
            <person name="Lucas S."/>
            <person name="Chen F."/>
            <person name="Tice H."/>
            <person name="Cheng J.F."/>
            <person name="Chertkov O."/>
            <person name="Bruce D."/>
            <person name="Goodwin L."/>
            <person name="Kuske C."/>
            <person name="Brettin T."/>
            <person name="Detter J.C."/>
            <person name="Han C."/>
            <person name="Pitluck S."/>
            <person name="Pati A."/>
            <person name="Mavrommatis K."/>
            <person name="Ivanova N."/>
            <person name="Ovchinnikova G."/>
            <person name="Chen A."/>
            <person name="Palaniappan K."/>
            <person name="Schneider S."/>
            <person name="Rohde M."/>
            <person name="Chain P."/>
            <person name="D'haeseleer P."/>
            <person name="Goker M."/>
            <person name="Bristow J."/>
            <person name="Eisen J.A."/>
            <person name="Markowitz V."/>
            <person name="Kyrpides N.C."/>
            <person name="Klenk H.P."/>
            <person name="Hugenholtz P."/>
        </authorList>
    </citation>
    <scope>NUCLEOTIDE SEQUENCE [LARGE SCALE GENOMIC DNA]</scope>
    <source>
        <strain evidence="2">ATCC 29202 / DSM 20476 / NCTC 11029 / RHS 1</strain>
    </source>
</reference>
<dbReference type="EMBL" id="CP001684">
    <property type="protein sequence ID" value="ACV21450.1"/>
    <property type="molecule type" value="Genomic_DNA"/>
</dbReference>
<evidence type="ECO:0000313" key="1">
    <source>
        <dbReference type="EMBL" id="ACV21450.1"/>
    </source>
</evidence>
<dbReference type="KEGG" id="shi:Shel_03890"/>
<proteinExistence type="predicted"/>
<dbReference type="Proteomes" id="UP000002026">
    <property type="component" value="Chromosome"/>
</dbReference>
<protein>
    <recommendedName>
        <fullName evidence="3">Lipoprotein</fullName>
    </recommendedName>
</protein>
<evidence type="ECO:0000313" key="2">
    <source>
        <dbReference type="Proteomes" id="UP000002026"/>
    </source>
</evidence>
<gene>
    <name evidence="1" type="ordered locus">Shel_03890</name>
</gene>
<sequence length="57" mass="5985">MKHFANVALGVVVGCAVGCAVASLVIHRNVIAAVVKGEPIPEPPAWHKNHPFMSKDA</sequence>
<accession>C7N2E4</accession>
<dbReference type="RefSeq" id="WP_012797557.1">
    <property type="nucleotide sequence ID" value="NC_013165.1"/>
</dbReference>
<keyword evidence="2" id="KW-1185">Reference proteome</keyword>
<dbReference type="AlphaFoldDB" id="C7N2E4"/>
<evidence type="ECO:0008006" key="3">
    <source>
        <dbReference type="Google" id="ProtNLM"/>
    </source>
</evidence>
<name>C7N2E4_SLAHD</name>
<dbReference type="HOGENOM" id="CLU_2994321_0_0_11"/>